<sequence>MRLTTDCADCTAELDHCHGTLIIHTGGSRECTSDECIAPARHRHVWVLDCDALQPDCSCATEDWLTKTG</sequence>
<evidence type="ECO:0000313" key="1">
    <source>
        <dbReference type="EMBL" id="AEF41549.1"/>
    </source>
</evidence>
<evidence type="ECO:0000313" key="2">
    <source>
        <dbReference type="Proteomes" id="UP000009235"/>
    </source>
</evidence>
<accession>F6ELV1</accession>
<dbReference type="HOGENOM" id="CLU_186184_0_0_11"/>
<dbReference type="STRING" id="443218.AS9A_3104"/>
<keyword evidence="2" id="KW-1185">Reference proteome</keyword>
<gene>
    <name evidence="1" type="ordered locus">AS9A_3104</name>
</gene>
<dbReference type="AlphaFoldDB" id="F6ELV1"/>
<organism evidence="1 2">
    <name type="scientific">Hoyosella subflava (strain DSM 45089 / JCM 17490 / NBRC 109087 / DQS3-9A1)</name>
    <name type="common">Amycolicicoccus subflavus</name>
    <dbReference type="NCBI Taxonomy" id="443218"/>
    <lineage>
        <taxon>Bacteria</taxon>
        <taxon>Bacillati</taxon>
        <taxon>Actinomycetota</taxon>
        <taxon>Actinomycetes</taxon>
        <taxon>Mycobacteriales</taxon>
        <taxon>Hoyosellaceae</taxon>
        <taxon>Hoyosella</taxon>
    </lineage>
</organism>
<dbReference type="Proteomes" id="UP000009235">
    <property type="component" value="Chromosome"/>
</dbReference>
<dbReference type="EMBL" id="CP002786">
    <property type="protein sequence ID" value="AEF41549.1"/>
    <property type="molecule type" value="Genomic_DNA"/>
</dbReference>
<dbReference type="KEGG" id="asd:AS9A_3104"/>
<protein>
    <submittedName>
        <fullName evidence="1">Uncharacterized protein</fullName>
    </submittedName>
</protein>
<reference evidence="1 2" key="1">
    <citation type="journal article" date="2011" name="J. Bacteriol.">
        <title>Complete genome sequence of Amycolicicoccus subflavus DQS3-9A1T, an actinomycete isolated from crude oil-polluted soil.</title>
        <authorList>
            <person name="Cai M."/>
            <person name="Chen W.M."/>
            <person name="Nie Y."/>
            <person name="Chi C.Q."/>
            <person name="Wang Y.N."/>
            <person name="Tang Y.Q."/>
            <person name="Li G.Y."/>
            <person name="Wu X.L."/>
        </authorList>
    </citation>
    <scope>NUCLEOTIDE SEQUENCE [LARGE SCALE GENOMIC DNA]</scope>
    <source>
        <strain evidence="2">DSM 45089 / DQS3-9A1</strain>
    </source>
</reference>
<name>F6ELV1_HOYSD</name>
<proteinExistence type="predicted"/>